<gene>
    <name evidence="2" type="ORF">METZ01_LOCUS191654</name>
    <name evidence="3" type="ORF">METZ01_LOCUS339305</name>
</gene>
<accession>A0A382DK01</accession>
<organism evidence="2">
    <name type="scientific">marine metagenome</name>
    <dbReference type="NCBI Taxonomy" id="408172"/>
    <lineage>
        <taxon>unclassified sequences</taxon>
        <taxon>metagenomes</taxon>
        <taxon>ecological metagenomes</taxon>
    </lineage>
</organism>
<dbReference type="EMBL" id="UINC01115427">
    <property type="protein sequence ID" value="SVC86451.1"/>
    <property type="molecule type" value="Genomic_DNA"/>
</dbReference>
<evidence type="ECO:0000313" key="2">
    <source>
        <dbReference type="EMBL" id="SVB38800.1"/>
    </source>
</evidence>
<protein>
    <submittedName>
        <fullName evidence="2">Uncharacterized protein</fullName>
    </submittedName>
</protein>
<dbReference type="EMBL" id="UINC01039797">
    <property type="protein sequence ID" value="SVB38800.1"/>
    <property type="molecule type" value="Genomic_DNA"/>
</dbReference>
<dbReference type="AlphaFoldDB" id="A0A382DK01"/>
<evidence type="ECO:0000256" key="1">
    <source>
        <dbReference type="SAM" id="MobiDB-lite"/>
    </source>
</evidence>
<name>A0A382DK01_9ZZZZ</name>
<proteinExistence type="predicted"/>
<reference evidence="2" key="1">
    <citation type="submission" date="2018-05" db="EMBL/GenBank/DDBJ databases">
        <authorList>
            <person name="Lanie J.A."/>
            <person name="Ng W.-L."/>
            <person name="Kazmierczak K.M."/>
            <person name="Andrzejewski T.M."/>
            <person name="Davidsen T.M."/>
            <person name="Wayne K.J."/>
            <person name="Tettelin H."/>
            <person name="Glass J.I."/>
            <person name="Rusch D."/>
            <person name="Podicherti R."/>
            <person name="Tsui H.-C.T."/>
            <person name="Winkler M.E."/>
        </authorList>
    </citation>
    <scope>NUCLEOTIDE SEQUENCE</scope>
</reference>
<evidence type="ECO:0000313" key="3">
    <source>
        <dbReference type="EMBL" id="SVC86451.1"/>
    </source>
</evidence>
<feature type="non-terminal residue" evidence="2">
    <location>
        <position position="1"/>
    </location>
</feature>
<feature type="region of interest" description="Disordered" evidence="1">
    <location>
        <begin position="1"/>
        <end position="34"/>
    </location>
</feature>
<sequence>IIEEKKKEEEKQEKEGKKKDNPIKRGLDKLKELI</sequence>